<dbReference type="SUPFAM" id="SSF53474">
    <property type="entry name" value="alpha/beta-Hydrolases"/>
    <property type="match status" value="1"/>
</dbReference>
<proteinExistence type="predicted"/>
<organism evidence="3 4">
    <name type="scientific">Halteria grandinella</name>
    <dbReference type="NCBI Taxonomy" id="5974"/>
    <lineage>
        <taxon>Eukaryota</taxon>
        <taxon>Sar</taxon>
        <taxon>Alveolata</taxon>
        <taxon>Ciliophora</taxon>
        <taxon>Intramacronucleata</taxon>
        <taxon>Spirotrichea</taxon>
        <taxon>Stichotrichia</taxon>
        <taxon>Sporadotrichida</taxon>
        <taxon>Halteriidae</taxon>
        <taxon>Halteria</taxon>
    </lineage>
</organism>
<evidence type="ECO:0000259" key="2">
    <source>
        <dbReference type="Pfam" id="PF12146"/>
    </source>
</evidence>
<feature type="region of interest" description="Disordered" evidence="1">
    <location>
        <begin position="413"/>
        <end position="455"/>
    </location>
</feature>
<dbReference type="PANTHER" id="PTHR43358:SF4">
    <property type="entry name" value="ALPHA_BETA HYDROLASE FOLD-1 DOMAIN-CONTAINING PROTEIN"/>
    <property type="match status" value="1"/>
</dbReference>
<comment type="caution">
    <text evidence="3">The sequence shown here is derived from an EMBL/GenBank/DDBJ whole genome shotgun (WGS) entry which is preliminary data.</text>
</comment>
<dbReference type="Gene3D" id="3.40.50.1820">
    <property type="entry name" value="alpha/beta hydrolase"/>
    <property type="match status" value="1"/>
</dbReference>
<name>A0A8J8T8N6_HALGN</name>
<dbReference type="OrthoDB" id="10249433at2759"/>
<feature type="compositionally biased region" description="Basic and acidic residues" evidence="1">
    <location>
        <begin position="444"/>
        <end position="455"/>
    </location>
</feature>
<reference evidence="3" key="1">
    <citation type="submission" date="2019-06" db="EMBL/GenBank/DDBJ databases">
        <authorList>
            <person name="Zheng W."/>
        </authorList>
    </citation>
    <scope>NUCLEOTIDE SEQUENCE</scope>
    <source>
        <strain evidence="3">QDHG01</strain>
    </source>
</reference>
<dbReference type="EMBL" id="RRYP01001547">
    <property type="protein sequence ID" value="TNV85790.1"/>
    <property type="molecule type" value="Genomic_DNA"/>
</dbReference>
<feature type="compositionally biased region" description="Basic and acidic residues" evidence="1">
    <location>
        <begin position="304"/>
        <end position="318"/>
    </location>
</feature>
<dbReference type="InterPro" id="IPR052920">
    <property type="entry name" value="DNA-binding_regulatory"/>
</dbReference>
<dbReference type="Proteomes" id="UP000785679">
    <property type="component" value="Unassembled WGS sequence"/>
</dbReference>
<keyword evidence="4" id="KW-1185">Reference proteome</keyword>
<dbReference type="InterPro" id="IPR022742">
    <property type="entry name" value="Hydrolase_4"/>
</dbReference>
<sequence>MPCVIYLHGNSSCRLEALDAVQYLLPSNITLFCFDFAGCGLSGGEYISLGWWEREDLGLIVEHLRKERKCSTIGLWGRSMGAVTSLLHGDRDPSIGGMVLDSPFADMKQLVSELAKTYTKIPSIFVSAAMKLVRSSIKSKANFDVYDLTPISHVKECFIPALFAAANSDDFILPHHSEELHAAYAGDKNLVKLEGDHNSPRPSFFFDSVVIFFHNTLQVSSLCREDNKVSRISYPKLNPPNPGANFPINDSTISDNSSNYHGGGFDLGHSYMGAMPFNQQSQQYAPEDDEDEIMRQILQESLETAKREEETRKKEEQKQGAGVAPHKGPSMAPPIIPKPFKPQDCAQSEEDYLLECMSRFGVQPLQQQQNPQMLNKPPQLQRLAQPNQQPIAVPSLYPDLTRPISEQVEFMQQIKPSQSAEKESSSLIDFGSSEAGGAQQQHQSDIRSVEDLLQL</sequence>
<evidence type="ECO:0000313" key="4">
    <source>
        <dbReference type="Proteomes" id="UP000785679"/>
    </source>
</evidence>
<feature type="region of interest" description="Disordered" evidence="1">
    <location>
        <begin position="304"/>
        <end position="333"/>
    </location>
</feature>
<gene>
    <name evidence="3" type="ORF">FGO68_gene17377</name>
</gene>
<protein>
    <recommendedName>
        <fullName evidence="2">Serine aminopeptidase S33 domain-containing protein</fullName>
    </recommendedName>
</protein>
<dbReference type="PANTHER" id="PTHR43358">
    <property type="entry name" value="ALPHA/BETA-HYDROLASE"/>
    <property type="match status" value="1"/>
</dbReference>
<dbReference type="Pfam" id="PF12146">
    <property type="entry name" value="Hydrolase_4"/>
    <property type="match status" value="1"/>
</dbReference>
<evidence type="ECO:0000256" key="1">
    <source>
        <dbReference type="SAM" id="MobiDB-lite"/>
    </source>
</evidence>
<dbReference type="AlphaFoldDB" id="A0A8J8T8N6"/>
<feature type="domain" description="Serine aminopeptidase S33" evidence="2">
    <location>
        <begin position="4"/>
        <end position="123"/>
    </location>
</feature>
<accession>A0A8J8T8N6</accession>
<evidence type="ECO:0000313" key="3">
    <source>
        <dbReference type="EMBL" id="TNV85790.1"/>
    </source>
</evidence>
<dbReference type="InterPro" id="IPR029058">
    <property type="entry name" value="AB_hydrolase_fold"/>
</dbReference>